<dbReference type="Pfam" id="PF16875">
    <property type="entry name" value="Glyco_hydro_36N"/>
    <property type="match status" value="1"/>
</dbReference>
<evidence type="ECO:0000313" key="10">
    <source>
        <dbReference type="Proteomes" id="UP000031671"/>
    </source>
</evidence>
<dbReference type="Pfam" id="PF02065">
    <property type="entry name" value="Melibiase"/>
    <property type="match status" value="1"/>
</dbReference>
<dbReference type="CDD" id="cd14791">
    <property type="entry name" value="GH36"/>
    <property type="match status" value="1"/>
</dbReference>
<gene>
    <name evidence="9" type="ORF">JCM19231_2289</name>
</gene>
<evidence type="ECO:0000256" key="3">
    <source>
        <dbReference type="ARBA" id="ARBA00022801"/>
    </source>
</evidence>
<accession>A0A0B8NIA8</accession>
<evidence type="ECO:0000256" key="1">
    <source>
        <dbReference type="ARBA" id="ARBA00001255"/>
    </source>
</evidence>
<evidence type="ECO:0000259" key="8">
    <source>
        <dbReference type="Pfam" id="PF16875"/>
    </source>
</evidence>
<dbReference type="FunFam" id="3.20.20.70:FF:000118">
    <property type="entry name" value="Alpha-galactosidase"/>
    <property type="match status" value="1"/>
</dbReference>
<name>A0A0B8NIA8_9VIBR</name>
<dbReference type="EMBL" id="BBRZ01000003">
    <property type="protein sequence ID" value="GAM54400.1"/>
    <property type="molecule type" value="Genomic_DNA"/>
</dbReference>
<evidence type="ECO:0000256" key="2">
    <source>
        <dbReference type="ARBA" id="ARBA00012755"/>
    </source>
</evidence>
<keyword evidence="10" id="KW-1185">Reference proteome</keyword>
<feature type="active site" description="Proton donor" evidence="6">
    <location>
        <position position="508"/>
    </location>
</feature>
<evidence type="ECO:0000313" key="9">
    <source>
        <dbReference type="EMBL" id="GAM54400.1"/>
    </source>
</evidence>
<dbReference type="InterPro" id="IPR000111">
    <property type="entry name" value="Glyco_hydro_27/36_CS"/>
</dbReference>
<feature type="binding site" evidence="7">
    <location>
        <position position="409"/>
    </location>
    <ligand>
        <name>substrate</name>
    </ligand>
</feature>
<feature type="binding site" evidence="7">
    <location>
        <position position="166"/>
    </location>
    <ligand>
        <name>substrate</name>
    </ligand>
</feature>
<reference evidence="9 10" key="1">
    <citation type="submission" date="2015-01" db="EMBL/GenBank/DDBJ databases">
        <title>Vibrio sp. C1 JCM 19231 whole genome shotgun sequence.</title>
        <authorList>
            <person name="Sawabe T."/>
            <person name="Meirelles P."/>
            <person name="Feng G."/>
            <person name="Sayaka M."/>
            <person name="Hattori M."/>
            <person name="Ohkuma M."/>
        </authorList>
    </citation>
    <scope>NUCLEOTIDE SEQUENCE [LARGE SCALE GENOMIC DNA]</scope>
    <source>
        <strain evidence="10">JCM 19231</strain>
    </source>
</reference>
<feature type="active site" description="Nucleophile" evidence="6">
    <location>
        <position position="444"/>
    </location>
</feature>
<keyword evidence="3 5" id="KW-0378">Hydrolase</keyword>
<feature type="binding site" evidence="7">
    <location>
        <position position="486"/>
    </location>
    <ligand>
        <name>substrate</name>
    </ligand>
</feature>
<organism evidence="9 10">
    <name type="scientific">Vibrio ishigakensis</name>
    <dbReference type="NCBI Taxonomy" id="1481914"/>
    <lineage>
        <taxon>Bacteria</taxon>
        <taxon>Pseudomonadati</taxon>
        <taxon>Pseudomonadota</taxon>
        <taxon>Gammaproteobacteria</taxon>
        <taxon>Vibrionales</taxon>
        <taxon>Vibrionaceae</taxon>
        <taxon>Vibrio</taxon>
    </lineage>
</organism>
<dbReference type="InterPro" id="IPR031704">
    <property type="entry name" value="Glyco_hydro_36_N"/>
</dbReference>
<evidence type="ECO:0000256" key="6">
    <source>
        <dbReference type="PIRSR" id="PIRSR005536-1"/>
    </source>
</evidence>
<dbReference type="Gene3D" id="3.20.20.70">
    <property type="entry name" value="Aldolase class I"/>
    <property type="match status" value="1"/>
</dbReference>
<dbReference type="EC" id="3.2.1.22" evidence="2 5"/>
<sequence length="708" mass="80593">MSDSLLQLNSQSTSLVIKLKPAPEILYWGGRLMEMSDPSSLFKTQDRGVMQARLDVDVPVTLCPEIGRGSYGSSGIEGHRHGKDWAPQFNYQSHTHNGSEAEINCLDEVSQLKLSIFLRLDDVSGVLSKKITLTNQGQETYQLDKIALTIPLPYRAKELESYSGRWSREFQSNRQTLDHGLFSQENRRGRTSHEYFPGCLLGSANFSQQVGEVWGFHLGWSGNHFWRAEAKSDGRRFVQSGELLMPGEVSLDGGQSYETPTLYASYSDKGINGIRQANHSYVRQHLLQSEPDKVRPVHLNTWEGIYFDHNPAYICQMATKAADIGVERFIIDDGWFKGRDHDRAALGDWELDTKKYPNGLTPVIEHVNNLGMEFGIWVEPEMVNPDSDLYRSHPEWVLADTRYPLVTGRNQLVLDLQNTDCFDYLYSRLDALLSGHNIGYLKWDMNRELQQASHDESAAIHGQTLAVYRLLDKLREAHPDVEIESCSSGGGRMDYEILKRTHRFWSSDCNDALERQTIQKNMSIFFPTEVMGAHIGPHHSHTTRRQHHINLRGITALFGHMGVELDPVKEGEQEQAGFARYIRMHQRFRTLLHSGNSFHLDSSDSSRNAYGVFDESQVLLAVCQKTMPEYMLPEPILLSMLDENARYRVELVDFPMQSISLMKRQPNWVQALMGGEVLEVSGSELKHLGLTLPIQDPETCLLLHFQKL</sequence>
<dbReference type="InterPro" id="IPR013785">
    <property type="entry name" value="Aldolase_TIM"/>
</dbReference>
<dbReference type="Gene3D" id="2.70.98.60">
    <property type="entry name" value="alpha-galactosidase from lactobacil brevis"/>
    <property type="match status" value="1"/>
</dbReference>
<dbReference type="RefSeq" id="WP_261834890.1">
    <property type="nucleotide sequence ID" value="NZ_AP024881.1"/>
</dbReference>
<dbReference type="PRINTS" id="PR00743">
    <property type="entry name" value="GLHYDRLASE36"/>
</dbReference>
<proteinExistence type="inferred from homology"/>
<reference evidence="9 10" key="2">
    <citation type="submission" date="2015-01" db="EMBL/GenBank/DDBJ databases">
        <authorList>
            <consortium name="NBRP consortium"/>
            <person name="Sawabe T."/>
            <person name="Meirelles P."/>
            <person name="Feng G."/>
            <person name="Sayaka M."/>
            <person name="Hattori M."/>
            <person name="Ohkuma M."/>
        </authorList>
    </citation>
    <scope>NUCLEOTIDE SEQUENCE [LARGE SCALE GENOMIC DNA]</scope>
    <source>
        <strain evidence="10">JCM 19231</strain>
    </source>
</reference>
<feature type="binding site" evidence="7">
    <location>
        <position position="508"/>
    </location>
    <ligand>
        <name>substrate</name>
    </ligand>
</feature>
<dbReference type="PROSITE" id="PS00512">
    <property type="entry name" value="ALPHA_GALACTOSIDASE"/>
    <property type="match status" value="1"/>
</dbReference>
<dbReference type="InterPro" id="IPR002252">
    <property type="entry name" value="Glyco_hydro_36"/>
</dbReference>
<dbReference type="InterPro" id="IPR038417">
    <property type="entry name" value="Alpga-gal_N_sf"/>
</dbReference>
<keyword evidence="4 5" id="KW-0326">Glycosidase</keyword>
<dbReference type="GO" id="GO:0004557">
    <property type="term" value="F:alpha-galactosidase activity"/>
    <property type="evidence" value="ECO:0007669"/>
    <property type="project" value="UniProtKB-UniRule"/>
</dbReference>
<dbReference type="AlphaFoldDB" id="A0A0B8NIA8"/>
<comment type="similarity">
    <text evidence="5">Belongs to the glycosyl hydrolase.</text>
</comment>
<dbReference type="SUPFAM" id="SSF51445">
    <property type="entry name" value="(Trans)glycosidases"/>
    <property type="match status" value="1"/>
</dbReference>
<feature type="binding site" evidence="7">
    <location>
        <begin position="442"/>
        <end position="446"/>
    </location>
    <ligand>
        <name>substrate</name>
    </ligand>
</feature>
<evidence type="ECO:0000256" key="4">
    <source>
        <dbReference type="ARBA" id="ARBA00023295"/>
    </source>
</evidence>
<dbReference type="Proteomes" id="UP000031671">
    <property type="component" value="Unassembled WGS sequence"/>
</dbReference>
<evidence type="ECO:0000256" key="5">
    <source>
        <dbReference type="PIRNR" id="PIRNR005536"/>
    </source>
</evidence>
<dbReference type="PANTHER" id="PTHR43053">
    <property type="entry name" value="GLYCOSIDASE FAMILY 31"/>
    <property type="match status" value="1"/>
</dbReference>
<dbReference type="InterPro" id="IPR017853">
    <property type="entry name" value="GH"/>
</dbReference>
<feature type="domain" description="Glycosyl hydrolase family 36 N-terminal" evidence="8">
    <location>
        <begin position="23"/>
        <end position="251"/>
    </location>
</feature>
<dbReference type="GO" id="GO:0016052">
    <property type="term" value="P:carbohydrate catabolic process"/>
    <property type="evidence" value="ECO:0007669"/>
    <property type="project" value="InterPro"/>
</dbReference>
<dbReference type="PANTHER" id="PTHR43053:SF3">
    <property type="entry name" value="ALPHA-GALACTOSIDASE C-RELATED"/>
    <property type="match status" value="1"/>
</dbReference>
<protein>
    <recommendedName>
        <fullName evidence="2 5">Alpha-galactosidase</fullName>
        <ecNumber evidence="2 5">3.2.1.22</ecNumber>
    </recommendedName>
</protein>
<evidence type="ECO:0000256" key="7">
    <source>
        <dbReference type="PIRSR" id="PIRSR005536-2"/>
    </source>
</evidence>
<comment type="catalytic activity">
    <reaction evidence="1 5">
        <text>Hydrolysis of terminal, non-reducing alpha-D-galactose residues in alpha-D-galactosides, including galactose oligosaccharides, galactomannans and galactolipids.</text>
        <dbReference type="EC" id="3.2.1.22"/>
    </reaction>
</comment>
<comment type="caution">
    <text evidence="9">The sequence shown here is derived from an EMBL/GenBank/DDBJ whole genome shotgun (WGS) entry which is preliminary data.</text>
</comment>
<feature type="binding site" evidence="7">
    <location>
        <begin position="332"/>
        <end position="333"/>
    </location>
    <ligand>
        <name>substrate</name>
    </ligand>
</feature>
<dbReference type="PIRSF" id="PIRSF005536">
    <property type="entry name" value="Agal"/>
    <property type="match status" value="1"/>
</dbReference>
<dbReference type="InterPro" id="IPR050985">
    <property type="entry name" value="Alpha-glycosidase_related"/>
</dbReference>